<keyword evidence="2" id="KW-1185">Reference proteome</keyword>
<gene>
    <name evidence="1" type="ORF">KC01_LOCUS30683</name>
</gene>
<protein>
    <submittedName>
        <fullName evidence="1">Uncharacterized protein</fullName>
    </submittedName>
</protein>
<sequence>MGEDSSVAGAGRAGGGGARCEAVPYSLHHTNPPCVVVALPPQPPPQPLRRGGGGVGDGSGVVLYGGGVFMWMGWGGLRFGRCLFVFCRSWCSRWGVWVEGWGGGVCM</sequence>
<reference evidence="1 2" key="1">
    <citation type="submission" date="2024-04" db="EMBL/GenBank/DDBJ databases">
        <authorList>
            <person name="Waldvogel A.-M."/>
            <person name="Schoenle A."/>
        </authorList>
    </citation>
    <scope>NUCLEOTIDE SEQUENCE [LARGE SCALE GENOMIC DNA]</scope>
</reference>
<name>A0AAV2LTG5_KNICA</name>
<dbReference type="Proteomes" id="UP001497482">
    <property type="component" value="Chromosome 4"/>
</dbReference>
<proteinExistence type="predicted"/>
<evidence type="ECO:0000313" key="1">
    <source>
        <dbReference type="EMBL" id="CAL1602952.1"/>
    </source>
</evidence>
<accession>A0AAV2LTG5</accession>
<dbReference type="AlphaFoldDB" id="A0AAV2LTG5"/>
<organism evidence="1 2">
    <name type="scientific">Knipowitschia caucasica</name>
    <name type="common">Caucasian dwarf goby</name>
    <name type="synonym">Pomatoschistus caucasicus</name>
    <dbReference type="NCBI Taxonomy" id="637954"/>
    <lineage>
        <taxon>Eukaryota</taxon>
        <taxon>Metazoa</taxon>
        <taxon>Chordata</taxon>
        <taxon>Craniata</taxon>
        <taxon>Vertebrata</taxon>
        <taxon>Euteleostomi</taxon>
        <taxon>Actinopterygii</taxon>
        <taxon>Neopterygii</taxon>
        <taxon>Teleostei</taxon>
        <taxon>Neoteleostei</taxon>
        <taxon>Acanthomorphata</taxon>
        <taxon>Gobiaria</taxon>
        <taxon>Gobiiformes</taxon>
        <taxon>Gobioidei</taxon>
        <taxon>Gobiidae</taxon>
        <taxon>Gobiinae</taxon>
        <taxon>Knipowitschia</taxon>
    </lineage>
</organism>
<evidence type="ECO:0000313" key="2">
    <source>
        <dbReference type="Proteomes" id="UP001497482"/>
    </source>
</evidence>
<dbReference type="EMBL" id="OZ035826">
    <property type="protein sequence ID" value="CAL1602952.1"/>
    <property type="molecule type" value="Genomic_DNA"/>
</dbReference>